<dbReference type="GO" id="GO:0007017">
    <property type="term" value="P:microtubule-based process"/>
    <property type="evidence" value="ECO:0007669"/>
    <property type="project" value="InterPro"/>
</dbReference>
<evidence type="ECO:0000313" key="1">
    <source>
        <dbReference type="Proteomes" id="UP000887574"/>
    </source>
</evidence>
<reference evidence="2" key="1">
    <citation type="submission" date="2022-11" db="UniProtKB">
        <authorList>
            <consortium name="WormBaseParasite"/>
        </authorList>
    </citation>
    <scope>IDENTIFICATION</scope>
</reference>
<dbReference type="InterPro" id="IPR052407">
    <property type="entry name" value="BTB_POZ_domain_cont_9"/>
</dbReference>
<sequence>MNYEQSEASIALKLFECFSSIINHVNFVVCVCRGAEIANSSLFDVGIDHLFSFQEQRIFRKQDTFDSLIFDFSRGSNTKEPENTNASMRQSKRNIIKHIKRTTARVEELEIAKSLVFVEMALNAGSRQCLAQMFTEPLSVVIKSTSMNLDQQKQAVEVANMALDTCGMENEIATFIKTKFDELTGTLHHRTICNRSITTLLIPHFNVATIQPGCASVIEGVSRSRNAHLDGDTQNYDWDDGYTCHQPNIHPARAAKILFISPSLAKSILLFTGKVADILVEAGHEVIFFIPEVIAENNINGTKLSQRIVRMNNISTAFL</sequence>
<dbReference type="GO" id="GO:0050804">
    <property type="term" value="P:modulation of chemical synaptic transmission"/>
    <property type="evidence" value="ECO:0007669"/>
    <property type="project" value="TreeGrafter"/>
</dbReference>
<keyword evidence="1" id="KW-1185">Reference proteome</keyword>
<dbReference type="GO" id="GO:0048512">
    <property type="term" value="P:circadian behavior"/>
    <property type="evidence" value="ECO:0007669"/>
    <property type="project" value="TreeGrafter"/>
</dbReference>
<dbReference type="Proteomes" id="UP000887574">
    <property type="component" value="Unplaced"/>
</dbReference>
<dbReference type="AlphaFoldDB" id="A0A915CLU3"/>
<dbReference type="Pfam" id="PF01221">
    <property type="entry name" value="Dynein_light"/>
    <property type="match status" value="1"/>
</dbReference>
<dbReference type="PANTHER" id="PTHR46306:SF1">
    <property type="entry name" value="BTB_POZ DOMAIN-CONTAINING PROTEIN 9"/>
    <property type="match status" value="1"/>
</dbReference>
<dbReference type="PANTHER" id="PTHR46306">
    <property type="entry name" value="BTB/POZ DOMAIN-CONTAINING PROTEIN 9"/>
    <property type="match status" value="1"/>
</dbReference>
<proteinExistence type="predicted"/>
<organism evidence="1 2">
    <name type="scientific">Ditylenchus dipsaci</name>
    <dbReference type="NCBI Taxonomy" id="166011"/>
    <lineage>
        <taxon>Eukaryota</taxon>
        <taxon>Metazoa</taxon>
        <taxon>Ecdysozoa</taxon>
        <taxon>Nematoda</taxon>
        <taxon>Chromadorea</taxon>
        <taxon>Rhabditida</taxon>
        <taxon>Tylenchina</taxon>
        <taxon>Tylenchomorpha</taxon>
        <taxon>Sphaerularioidea</taxon>
        <taxon>Anguinidae</taxon>
        <taxon>Anguininae</taxon>
        <taxon>Ditylenchus</taxon>
    </lineage>
</organism>
<dbReference type="GO" id="GO:0008344">
    <property type="term" value="P:adult locomotory behavior"/>
    <property type="evidence" value="ECO:0007669"/>
    <property type="project" value="TreeGrafter"/>
</dbReference>
<dbReference type="SUPFAM" id="SSF54648">
    <property type="entry name" value="DLC"/>
    <property type="match status" value="1"/>
</dbReference>
<dbReference type="SMART" id="SM01375">
    <property type="entry name" value="Dynein_light"/>
    <property type="match status" value="1"/>
</dbReference>
<name>A0A915CLU3_9BILA</name>
<dbReference type="InterPro" id="IPR001372">
    <property type="entry name" value="Dynein_light_chain_typ-1/2"/>
</dbReference>
<dbReference type="Gene3D" id="3.30.740.10">
    <property type="entry name" value="Protein Inhibitor Of Neuronal Nitric Oxide Synthase"/>
    <property type="match status" value="1"/>
</dbReference>
<dbReference type="InterPro" id="IPR037177">
    <property type="entry name" value="DLC_sf"/>
</dbReference>
<evidence type="ECO:0000313" key="2">
    <source>
        <dbReference type="WBParaSite" id="jg10493"/>
    </source>
</evidence>
<dbReference type="WBParaSite" id="jg10493">
    <property type="protein sequence ID" value="jg10493"/>
    <property type="gene ID" value="jg10493"/>
</dbReference>
<dbReference type="GO" id="GO:0030286">
    <property type="term" value="C:dynein complex"/>
    <property type="evidence" value="ECO:0007669"/>
    <property type="project" value="InterPro"/>
</dbReference>
<accession>A0A915CLU3</accession>
<dbReference type="GO" id="GO:0005737">
    <property type="term" value="C:cytoplasm"/>
    <property type="evidence" value="ECO:0007669"/>
    <property type="project" value="TreeGrafter"/>
</dbReference>
<protein>
    <submittedName>
        <fullName evidence="2">Uncharacterized protein</fullName>
    </submittedName>
</protein>